<sequence>MMLNFLPALTLAAALTAGPALAQTSPQTSQAPQPAPYVSPDGYRDQRPLPTLDPNDPKSRDAWLQARGEAYRRAPDSAQTEQELRTTQALNDEIAAQNALADKADEAARLEHDAAVARYQVELRQTQERARAEAEATRAAQNQYDRDYAAWRDQVQRCQSGDRSACAAPAPRPR</sequence>
<evidence type="ECO:0008006" key="5">
    <source>
        <dbReference type="Google" id="ProtNLM"/>
    </source>
</evidence>
<evidence type="ECO:0000256" key="1">
    <source>
        <dbReference type="SAM" id="MobiDB-lite"/>
    </source>
</evidence>
<protein>
    <recommendedName>
        <fullName evidence="5">Cell wall hydrolase</fullName>
    </recommendedName>
</protein>
<dbReference type="RefSeq" id="WP_219352691.1">
    <property type="nucleotide sequence ID" value="NZ_CP080034.1"/>
</dbReference>
<feature type="signal peptide" evidence="2">
    <location>
        <begin position="1"/>
        <end position="22"/>
    </location>
</feature>
<dbReference type="GeneID" id="94376524"/>
<evidence type="ECO:0000313" key="3">
    <source>
        <dbReference type="EMBL" id="QYC09796.1"/>
    </source>
</evidence>
<feature type="compositionally biased region" description="Low complexity" evidence="1">
    <location>
        <begin position="20"/>
        <end position="32"/>
    </location>
</feature>
<dbReference type="Proteomes" id="UP000824334">
    <property type="component" value="Chromosome"/>
</dbReference>
<gene>
    <name evidence="3" type="ORF">KWG56_14640</name>
</gene>
<feature type="chain" id="PRO_5047507004" description="Cell wall hydrolase" evidence="2">
    <location>
        <begin position="23"/>
        <end position="174"/>
    </location>
</feature>
<feature type="region of interest" description="Disordered" evidence="1">
    <location>
        <begin position="20"/>
        <end position="84"/>
    </location>
</feature>
<keyword evidence="2" id="KW-0732">Signal</keyword>
<reference evidence="3 4" key="1">
    <citation type="submission" date="2021-07" db="EMBL/GenBank/DDBJ databases">
        <title>Isolation and characterization of bacteria from a gold mining with a capacity of golden bioaccumulation.</title>
        <authorList>
            <person name="Yang X.J."/>
        </authorList>
    </citation>
    <scope>NUCLEOTIDE SEQUENCE [LARGE SCALE GENOMIC DNA]</scope>
    <source>
        <strain evidence="3 4">Au29</strain>
    </source>
</reference>
<accession>A0ABX8TF32</accession>
<evidence type="ECO:0000256" key="2">
    <source>
        <dbReference type="SAM" id="SignalP"/>
    </source>
</evidence>
<organism evidence="3 4">
    <name type="scientific">Brevundimonas nasdae</name>
    <dbReference type="NCBI Taxonomy" id="172043"/>
    <lineage>
        <taxon>Bacteria</taxon>
        <taxon>Pseudomonadati</taxon>
        <taxon>Pseudomonadota</taxon>
        <taxon>Alphaproteobacteria</taxon>
        <taxon>Caulobacterales</taxon>
        <taxon>Caulobacteraceae</taxon>
        <taxon>Brevundimonas</taxon>
    </lineage>
</organism>
<proteinExistence type="predicted"/>
<evidence type="ECO:0000313" key="4">
    <source>
        <dbReference type="Proteomes" id="UP000824334"/>
    </source>
</evidence>
<keyword evidence="4" id="KW-1185">Reference proteome</keyword>
<name>A0ABX8TF32_9CAUL</name>
<dbReference type="EMBL" id="CP080034">
    <property type="protein sequence ID" value="QYC09796.1"/>
    <property type="molecule type" value="Genomic_DNA"/>
</dbReference>